<name>Q2Y7P6_NITMU</name>
<evidence type="ECO:0000313" key="2">
    <source>
        <dbReference type="Proteomes" id="UP000002718"/>
    </source>
</evidence>
<protein>
    <submittedName>
        <fullName evidence="1">Uncharacterized protein</fullName>
    </submittedName>
</protein>
<dbReference type="HOGENOM" id="CLU_1804157_0_0_4"/>
<keyword evidence="2" id="KW-1185">Reference proteome</keyword>
<reference evidence="2" key="1">
    <citation type="submission" date="2005-08" db="EMBL/GenBank/DDBJ databases">
        <title>Complete sequence of chromosome 1 of Nitrosospira multiformis ATCC 25196.</title>
        <authorList>
            <person name="Copeland A."/>
            <person name="Lucas S."/>
            <person name="Lapidus A."/>
            <person name="Barry K."/>
            <person name="Detter J.C."/>
            <person name="Glavina T."/>
            <person name="Hammon N."/>
            <person name="Israni S."/>
            <person name="Pitluck S."/>
            <person name="Chain P."/>
            <person name="Malfatti S."/>
            <person name="Shin M."/>
            <person name="Vergez L."/>
            <person name="Schmutz J."/>
            <person name="Larimer F."/>
            <person name="Land M."/>
            <person name="Hauser L."/>
            <person name="Kyrpides N."/>
            <person name="Lykidis A."/>
            <person name="Richardson P."/>
        </authorList>
    </citation>
    <scope>NUCLEOTIDE SEQUENCE [LARGE SCALE GENOMIC DNA]</scope>
    <source>
        <strain evidence="2">ATCC 25196 / NCIMB 11849 / C 71</strain>
    </source>
</reference>
<dbReference type="EMBL" id="CP000103">
    <property type="protein sequence ID" value="ABB75225.1"/>
    <property type="molecule type" value="Genomic_DNA"/>
</dbReference>
<accession>Q2Y7P6</accession>
<proteinExistence type="predicted"/>
<reference evidence="1 2" key="2">
    <citation type="journal article" date="2008" name="Appl. Environ. Microbiol.">
        <title>Complete genome sequence of Nitrosospira multiformis, an ammonia-oxidizing bacterium from the soil environment.</title>
        <authorList>
            <person name="Norton J.M."/>
            <person name="Klotz M.G."/>
            <person name="Stein L.Y."/>
            <person name="Arp D.J."/>
            <person name="Bottomley P.J."/>
            <person name="Chain P.S."/>
            <person name="Hauser L.J."/>
            <person name="Land M.L."/>
            <person name="Larimer F.W."/>
            <person name="Shin M.W."/>
            <person name="Starkenburg S.R."/>
        </authorList>
    </citation>
    <scope>NUCLEOTIDE SEQUENCE [LARGE SCALE GENOMIC DNA]</scope>
    <source>
        <strain evidence="2">ATCC 25196 / NCIMB 11849 / C 71</strain>
    </source>
</reference>
<dbReference type="KEGG" id="nmu:Nmul_A1930"/>
<evidence type="ECO:0000313" key="1">
    <source>
        <dbReference type="EMBL" id="ABB75225.1"/>
    </source>
</evidence>
<dbReference type="AlphaFoldDB" id="Q2Y7P6"/>
<dbReference type="Proteomes" id="UP000002718">
    <property type="component" value="Chromosome"/>
</dbReference>
<organism evidence="1 2">
    <name type="scientific">Nitrosospira multiformis (strain ATCC 25196 / NCIMB 11849 / C 71)</name>
    <dbReference type="NCBI Taxonomy" id="323848"/>
    <lineage>
        <taxon>Bacteria</taxon>
        <taxon>Pseudomonadati</taxon>
        <taxon>Pseudomonadota</taxon>
        <taxon>Betaproteobacteria</taxon>
        <taxon>Nitrosomonadales</taxon>
        <taxon>Nitrosomonadaceae</taxon>
        <taxon>Nitrosospira</taxon>
    </lineage>
</organism>
<sequence>MDFSTSWTLVQGKQDAGSRLYQAGPKVIKVPRVCDQFSGKDGGIKANTYLGLAASIRVLCFSLQNSLIHRPPAFSGRACRILCKRSCGSGNRSALSCRVSGVRERGYYNALLPKPTHCWMRLQRVRNRFMQNSCTSHPEKKIA</sequence>
<gene>
    <name evidence="1" type="ordered locus">Nmul_A1930</name>
</gene>